<dbReference type="Proteomes" id="UP000001542">
    <property type="component" value="Unassembled WGS sequence"/>
</dbReference>
<name>A2DHM1_TRIV3</name>
<gene>
    <name evidence="1" type="ORF">TVAG_365770</name>
</gene>
<sequence length="964" mass="109324">MSSTLQKLLEKAKNIPTDNVKEDVECLGDLLTHGKIYFDFCFSRFQLVADKPEAQTVIQRIIGSENDPNYYLPFVGLLLGKISPSESAKFLFNLLTTDKAPALCGYILIQTSTNLYIKELCTLLFNSIPGPSKILMRDDLLFRYLGLGGNMDFVVNCLEKIPANNSYQFYQEFLLFFTWLIGNGCKSEKLLSLAIDIAVTNPDPLTLIQVIHQSDYNVPKAFADWIEQNLDSNAPKFEDNRKISLPIDKLPPLLRIQLIKPATSALNTPRFVRSVKINHGCAPEVMKRLISENDPKLVHDLAISSPRLVLLNQEIPIKYTLLAMAAIKNPNLVYLFLGEFCKLEPEKQYQDLISAACYGLQIISERNARAVSLVFPKIRSILDANINPSINKYLLLALSNAVIQDGLHSGFIWRDYKCILTPTETEYEDPLLVHNAITTLITSKDPDYCEAAEYHLLQLSKQNRPLVELAILQIPPEKLSKYPQLLNLRPKLWEAADPKTDMLQVKVLNEMKKPKTLFRRLMIATAIGAFPDAFHDRKNILKFAEDIFNAGKDIYGGKLAYIQEPELEEHLQSKDEDIRFAAVYAITMLIANGLLIPYRYEKKLMTATSDQSSLVRIIALFGISFCRISTPEVNIKRVLKDKKYGTEDMIGLGYCITSSTTQLVNFLRSEYKLVSKIPYLWAHVSEACKFLLFKDDICEGDPIGLAQYIHLTIKDPDTDRLVQQLLEQTEKTPEIFGAALLGTIPFLPFSHCPLILDERQRKIFEAIPDGEDYELLKAIIKHPRLAQKEPQKAETTTSTVDRIRNQYKTLPSSEFMSLLSALSNPQKLELISEKKEYSLYVAAKLNNLEEAGKLIGCMDWDDFSLKAASAAFKDSILEILPVIFNETLDIERMSMFLAFVIFEERIGKEKAVAMLPWMLSQIHPSDDLVKQFQNANISTKDIAHALILTNPEISESNFFELFDK</sequence>
<evidence type="ECO:0000313" key="1">
    <source>
        <dbReference type="EMBL" id="EAY20069.1"/>
    </source>
</evidence>
<dbReference type="InterPro" id="IPR016024">
    <property type="entry name" value="ARM-type_fold"/>
</dbReference>
<reference evidence="1" key="2">
    <citation type="journal article" date="2007" name="Science">
        <title>Draft genome sequence of the sexually transmitted pathogen Trichomonas vaginalis.</title>
        <authorList>
            <person name="Carlton J.M."/>
            <person name="Hirt R.P."/>
            <person name="Silva J.C."/>
            <person name="Delcher A.L."/>
            <person name="Schatz M."/>
            <person name="Zhao Q."/>
            <person name="Wortman J.R."/>
            <person name="Bidwell S.L."/>
            <person name="Alsmark U.C.M."/>
            <person name="Besteiro S."/>
            <person name="Sicheritz-Ponten T."/>
            <person name="Noel C.J."/>
            <person name="Dacks J.B."/>
            <person name="Foster P.G."/>
            <person name="Simillion C."/>
            <person name="Van de Peer Y."/>
            <person name="Miranda-Saavedra D."/>
            <person name="Barton G.J."/>
            <person name="Westrop G.D."/>
            <person name="Mueller S."/>
            <person name="Dessi D."/>
            <person name="Fiori P.L."/>
            <person name="Ren Q."/>
            <person name="Paulsen I."/>
            <person name="Zhang H."/>
            <person name="Bastida-Corcuera F.D."/>
            <person name="Simoes-Barbosa A."/>
            <person name="Brown M.T."/>
            <person name="Hayes R.D."/>
            <person name="Mukherjee M."/>
            <person name="Okumura C.Y."/>
            <person name="Schneider R."/>
            <person name="Smith A.J."/>
            <person name="Vanacova S."/>
            <person name="Villalvazo M."/>
            <person name="Haas B.J."/>
            <person name="Pertea M."/>
            <person name="Feldblyum T.V."/>
            <person name="Utterback T.R."/>
            <person name="Shu C.L."/>
            <person name="Osoegawa K."/>
            <person name="de Jong P.J."/>
            <person name="Hrdy I."/>
            <person name="Horvathova L."/>
            <person name="Zubacova Z."/>
            <person name="Dolezal P."/>
            <person name="Malik S.B."/>
            <person name="Logsdon J.M. Jr."/>
            <person name="Henze K."/>
            <person name="Gupta A."/>
            <person name="Wang C.C."/>
            <person name="Dunne R.L."/>
            <person name="Upcroft J.A."/>
            <person name="Upcroft P."/>
            <person name="White O."/>
            <person name="Salzberg S.L."/>
            <person name="Tang P."/>
            <person name="Chiu C.-H."/>
            <person name="Lee Y.-S."/>
            <person name="Embley T.M."/>
            <person name="Coombs G.H."/>
            <person name="Mottram J.C."/>
            <person name="Tachezy J."/>
            <person name="Fraser-Liggett C.M."/>
            <person name="Johnson P.J."/>
        </authorList>
    </citation>
    <scope>NUCLEOTIDE SEQUENCE [LARGE SCALE GENOMIC DNA]</scope>
    <source>
        <strain evidence="1">G3</strain>
    </source>
</reference>
<keyword evidence="2" id="KW-1185">Reference proteome</keyword>
<dbReference type="InParanoid" id="A2DHM1"/>
<proteinExistence type="predicted"/>
<dbReference type="KEGG" id="tva:5465603"/>
<accession>A2DHM1</accession>
<evidence type="ECO:0000313" key="2">
    <source>
        <dbReference type="Proteomes" id="UP000001542"/>
    </source>
</evidence>
<dbReference type="SUPFAM" id="SSF48371">
    <property type="entry name" value="ARM repeat"/>
    <property type="match status" value="1"/>
</dbReference>
<dbReference type="VEuPathDB" id="TrichDB:TVAGG3_0302730"/>
<organism evidence="1 2">
    <name type="scientific">Trichomonas vaginalis (strain ATCC PRA-98 / G3)</name>
    <dbReference type="NCBI Taxonomy" id="412133"/>
    <lineage>
        <taxon>Eukaryota</taxon>
        <taxon>Metamonada</taxon>
        <taxon>Parabasalia</taxon>
        <taxon>Trichomonadida</taxon>
        <taxon>Trichomonadidae</taxon>
        <taxon>Trichomonas</taxon>
    </lineage>
</organism>
<dbReference type="EMBL" id="DS113201">
    <property type="protein sequence ID" value="EAY20069.1"/>
    <property type="molecule type" value="Genomic_DNA"/>
</dbReference>
<dbReference type="RefSeq" id="XP_001581055.1">
    <property type="nucleotide sequence ID" value="XM_001581005.1"/>
</dbReference>
<reference evidence="1" key="1">
    <citation type="submission" date="2006-10" db="EMBL/GenBank/DDBJ databases">
        <authorList>
            <person name="Amadeo P."/>
            <person name="Zhao Q."/>
            <person name="Wortman J."/>
            <person name="Fraser-Liggett C."/>
            <person name="Carlton J."/>
        </authorList>
    </citation>
    <scope>NUCLEOTIDE SEQUENCE</scope>
    <source>
        <strain evidence="1">G3</strain>
    </source>
</reference>
<dbReference type="VEuPathDB" id="TrichDB:TVAG_365770"/>
<protein>
    <submittedName>
        <fullName evidence="1">Uncharacterized protein</fullName>
    </submittedName>
</protein>
<dbReference type="AlphaFoldDB" id="A2DHM1"/>